<dbReference type="SUPFAM" id="SSF52047">
    <property type="entry name" value="RNI-like"/>
    <property type="match status" value="1"/>
</dbReference>
<dbReference type="AlphaFoldDB" id="A0A550CUT2"/>
<evidence type="ECO:0000313" key="2">
    <source>
        <dbReference type="Proteomes" id="UP000320762"/>
    </source>
</evidence>
<dbReference type="EMBL" id="VDMD01000002">
    <property type="protein sequence ID" value="TRM68547.1"/>
    <property type="molecule type" value="Genomic_DNA"/>
</dbReference>
<organism evidence="1 2">
    <name type="scientific">Schizophyllum amplum</name>
    <dbReference type="NCBI Taxonomy" id="97359"/>
    <lineage>
        <taxon>Eukaryota</taxon>
        <taxon>Fungi</taxon>
        <taxon>Dikarya</taxon>
        <taxon>Basidiomycota</taxon>
        <taxon>Agaricomycotina</taxon>
        <taxon>Agaricomycetes</taxon>
        <taxon>Agaricomycetidae</taxon>
        <taxon>Agaricales</taxon>
        <taxon>Schizophyllaceae</taxon>
        <taxon>Schizophyllum</taxon>
    </lineage>
</organism>
<comment type="caution">
    <text evidence="1">The sequence shown here is derived from an EMBL/GenBank/DDBJ whole genome shotgun (WGS) entry which is preliminary data.</text>
</comment>
<name>A0A550CUT2_9AGAR</name>
<reference evidence="1 2" key="1">
    <citation type="journal article" date="2019" name="New Phytol.">
        <title>Comparative genomics reveals unique wood-decay strategies and fruiting body development in the Schizophyllaceae.</title>
        <authorList>
            <person name="Almasi E."/>
            <person name="Sahu N."/>
            <person name="Krizsan K."/>
            <person name="Balint B."/>
            <person name="Kovacs G.M."/>
            <person name="Kiss B."/>
            <person name="Cseklye J."/>
            <person name="Drula E."/>
            <person name="Henrissat B."/>
            <person name="Nagy I."/>
            <person name="Chovatia M."/>
            <person name="Adam C."/>
            <person name="LaButti K."/>
            <person name="Lipzen A."/>
            <person name="Riley R."/>
            <person name="Grigoriev I.V."/>
            <person name="Nagy L.G."/>
        </authorList>
    </citation>
    <scope>NUCLEOTIDE SEQUENCE [LARGE SCALE GENOMIC DNA]</scope>
    <source>
        <strain evidence="1 2">NL-1724</strain>
    </source>
</reference>
<proteinExistence type="predicted"/>
<keyword evidence="2" id="KW-1185">Reference proteome</keyword>
<sequence length="519" mass="57449">MYQSCPVVDDQNPLYCPTLPATSYLESLRRQVARDSYAQRALGEDPLLSFARLLQNALQDSHSGKPQDSHPRTRAAVARQSAAISAISPRPIDERFNFSDLTLGSSFSQLDSTICDGTRNLRIDAVPVSRPALKRRLSDFSDLNGSEQRDRSLLSNQDTSFDVVVKHECLDYDAYDPDTAPPPYSPARAPKKRRISEELAAHDELKSHVRYLEDELYGPCVGTESPRGVSSLVDRLTCLLPGIRLKERLYALSDLCHQTIADFLADNGLLNPAILSILRTSELRSLSLTASLLDEDGLNLAGQDIFPVFSKPNSFLFLTELIFAGTPLHDFDFTHIHHLPRLAMLSLDNTGIGNEAIYLLVPLKRSLTCLSVAANPDITDDAVPPLILLSKLTYLSICDTNIEMPGLRRFAQVIMDEDRMMEISMPHHCADYVDSMHLKYFLYPTPPLIVNPALCPQLSAAALKRNLAAHAAVNPKIIAAGTKAEMQERLTGILKTRELDVLVKQLLTDGSDDGSDEVF</sequence>
<gene>
    <name evidence="1" type="ORF">BD626DRAFT_118050</name>
</gene>
<dbReference type="STRING" id="97359.A0A550CUT2"/>
<dbReference type="OrthoDB" id="120976at2759"/>
<dbReference type="Proteomes" id="UP000320762">
    <property type="component" value="Unassembled WGS sequence"/>
</dbReference>
<evidence type="ECO:0000313" key="1">
    <source>
        <dbReference type="EMBL" id="TRM68547.1"/>
    </source>
</evidence>
<accession>A0A550CUT2</accession>
<dbReference type="Gene3D" id="3.80.10.10">
    <property type="entry name" value="Ribonuclease Inhibitor"/>
    <property type="match status" value="1"/>
</dbReference>
<protein>
    <submittedName>
        <fullName evidence="1">Uncharacterized protein</fullName>
    </submittedName>
</protein>
<dbReference type="InterPro" id="IPR032675">
    <property type="entry name" value="LRR_dom_sf"/>
</dbReference>